<dbReference type="EMBL" id="AFBN01000036">
    <property type="protein sequence ID" value="EGF56884.1"/>
    <property type="molecule type" value="Genomic_DNA"/>
</dbReference>
<keyword evidence="2" id="KW-1185">Reference proteome</keyword>
<evidence type="ECO:0000313" key="2">
    <source>
        <dbReference type="Proteomes" id="UP000003416"/>
    </source>
</evidence>
<evidence type="ECO:0000313" key="1">
    <source>
        <dbReference type="EMBL" id="EGF56884.1"/>
    </source>
</evidence>
<comment type="caution">
    <text evidence="1">The sequence shown here is derived from an EMBL/GenBank/DDBJ whole genome shotgun (WGS) entry which is preliminary data.</text>
</comment>
<name>F3PTF9_9BACE</name>
<dbReference type="HOGENOM" id="CLU_2595657_0_0_10"/>
<dbReference type="Proteomes" id="UP000003416">
    <property type="component" value="Unassembled WGS sequence"/>
</dbReference>
<sequence>MKYLYCVLFVMCMSCSSEKKQTTVDIIKEWNGKVIKFPEKWEPRNYVENTLDKYRFEHYRYAIVNYVDSVGCVSCRLS</sequence>
<organism evidence="1 2">
    <name type="scientific">Bacteroides fluxus YIT 12057</name>
    <dbReference type="NCBI Taxonomy" id="763034"/>
    <lineage>
        <taxon>Bacteria</taxon>
        <taxon>Pseudomonadati</taxon>
        <taxon>Bacteroidota</taxon>
        <taxon>Bacteroidia</taxon>
        <taxon>Bacteroidales</taxon>
        <taxon>Bacteroidaceae</taxon>
        <taxon>Bacteroides</taxon>
    </lineage>
</organism>
<reference evidence="1 2" key="1">
    <citation type="submission" date="2011-02" db="EMBL/GenBank/DDBJ databases">
        <authorList>
            <person name="Weinstock G."/>
            <person name="Sodergren E."/>
            <person name="Clifton S."/>
            <person name="Fulton L."/>
            <person name="Fulton B."/>
            <person name="Courtney L."/>
            <person name="Fronick C."/>
            <person name="Harrison M."/>
            <person name="Strong C."/>
            <person name="Farmer C."/>
            <person name="Delahaunty K."/>
            <person name="Markovic C."/>
            <person name="Hall O."/>
            <person name="Minx P."/>
            <person name="Tomlinson C."/>
            <person name="Mitreva M."/>
            <person name="Hou S."/>
            <person name="Chen J."/>
            <person name="Wollam A."/>
            <person name="Pepin K.H."/>
            <person name="Johnson M."/>
            <person name="Bhonagiri V."/>
            <person name="Zhang X."/>
            <person name="Suruliraj S."/>
            <person name="Warren W."/>
            <person name="Chinwalla A."/>
            <person name="Mardis E.R."/>
            <person name="Wilson R.K."/>
        </authorList>
    </citation>
    <scope>NUCLEOTIDE SEQUENCE [LARGE SCALE GENOMIC DNA]</scope>
    <source>
        <strain evidence="1 2">YIT 12057</strain>
    </source>
</reference>
<accession>F3PTF9</accession>
<dbReference type="STRING" id="763034.HMPREF9446_02027"/>
<protein>
    <submittedName>
        <fullName evidence="1">Uncharacterized protein</fullName>
    </submittedName>
</protein>
<dbReference type="AlphaFoldDB" id="F3PTF9"/>
<proteinExistence type="predicted"/>
<gene>
    <name evidence="1" type="ORF">HMPREF9446_02027</name>
</gene>